<evidence type="ECO:0000313" key="5">
    <source>
        <dbReference type="EMBL" id="PLR10597.1"/>
    </source>
</evidence>
<keyword evidence="7" id="KW-1185">Reference proteome</keyword>
<dbReference type="OrthoDB" id="5499180at2"/>
<keyword evidence="1" id="KW-0560">Oxidoreductase</keyword>
<dbReference type="Gene3D" id="3.30.9.10">
    <property type="entry name" value="D-Amino Acid Oxidase, subunit A, domain 2"/>
    <property type="match status" value="1"/>
</dbReference>
<dbReference type="InterPro" id="IPR050493">
    <property type="entry name" value="FAD-dep_Monooxygenase_BioMet"/>
</dbReference>
<evidence type="ECO:0000313" key="7">
    <source>
        <dbReference type="Proteomes" id="UP000281192"/>
    </source>
</evidence>
<keyword evidence="2" id="KW-0503">Monooxygenase</keyword>
<dbReference type="Pfam" id="PF01494">
    <property type="entry name" value="FAD_binding_3"/>
    <property type="match status" value="1"/>
</dbReference>
<dbReference type="KEGG" id="cfh:C1707_04430"/>
<dbReference type="RefSeq" id="WP_101714134.1">
    <property type="nucleotide sequence ID" value="NZ_CP026100.1"/>
</dbReference>
<dbReference type="InterPro" id="IPR002938">
    <property type="entry name" value="FAD-bd"/>
</dbReference>
<evidence type="ECO:0000313" key="4">
    <source>
        <dbReference type="EMBL" id="AYV45557.1"/>
    </source>
</evidence>
<dbReference type="Gene3D" id="3.50.50.60">
    <property type="entry name" value="FAD/NAD(P)-binding domain"/>
    <property type="match status" value="1"/>
</dbReference>
<proteinExistence type="predicted"/>
<sequence>MTTLKIGIVGCGVGGMAAALALARRGHAVTLLEAFEQPRPVGSGLLLQPTGLAALRALELENAVRAAGAPVQELIGHDSRGRRVMALDYADWRSGAHGVGIHRAALFDALHAPLVPAGVEIITGARITRLENIARPVLHDAAGRAFGPFDIVLVADGSASTLRTALKPRARAPVYPWGAVWTNVVDPDGRFAGALRQVYHRAEVMCGALPVGRGPNGEAHCTAVFWSVPVAGMDDFLAGDFAAWRDTRLAPLWPGLAQAFAGHSDWSGFSRAIYRDVSVGRWDVGAFALIGDAAHGTSPQLGQGANLALVDAVELADRLVTAPSPAALKGWQADRRRHTGLYQLVSKALTPLFQSRGWFWPALRTWAFTPASRLPGFRQVGVGLLTGTLRLGRFPRVTRP</sequence>
<dbReference type="InterPro" id="IPR036188">
    <property type="entry name" value="FAD/NAD-bd_sf"/>
</dbReference>
<dbReference type="AlphaFoldDB" id="A0A2N5CR08"/>
<dbReference type="Proteomes" id="UP000281192">
    <property type="component" value="Chromosome"/>
</dbReference>
<evidence type="ECO:0000256" key="2">
    <source>
        <dbReference type="ARBA" id="ARBA00023033"/>
    </source>
</evidence>
<gene>
    <name evidence="4" type="ORF">C1707_04430</name>
    <name evidence="5" type="ORF">CFHF_16730</name>
</gene>
<feature type="domain" description="FAD-binding" evidence="3">
    <location>
        <begin position="5"/>
        <end position="321"/>
    </location>
</feature>
<name>A0A2N5CR08_9CAUL</name>
<dbReference type="PANTHER" id="PTHR13789:SF309">
    <property type="entry name" value="PUTATIVE (AFU_ORTHOLOGUE AFUA_6G14510)-RELATED"/>
    <property type="match status" value="1"/>
</dbReference>
<dbReference type="PANTHER" id="PTHR13789">
    <property type="entry name" value="MONOOXYGENASE"/>
    <property type="match status" value="1"/>
</dbReference>
<dbReference type="GO" id="GO:0071949">
    <property type="term" value="F:FAD binding"/>
    <property type="evidence" value="ECO:0007669"/>
    <property type="project" value="InterPro"/>
</dbReference>
<evidence type="ECO:0000313" key="6">
    <source>
        <dbReference type="Proteomes" id="UP000234483"/>
    </source>
</evidence>
<dbReference type="EMBL" id="PJRQ01000037">
    <property type="protein sequence ID" value="PLR10597.1"/>
    <property type="molecule type" value="Genomic_DNA"/>
</dbReference>
<reference evidence="4 7" key="2">
    <citation type="submission" date="2018-01" db="EMBL/GenBank/DDBJ databases">
        <title>Complete genome sequence of Caulobacter flavus RHGG3.</title>
        <authorList>
            <person name="Yang E."/>
        </authorList>
    </citation>
    <scope>NUCLEOTIDE SEQUENCE [LARGE SCALE GENOMIC DNA]</scope>
    <source>
        <strain evidence="4 7">RHGG3</strain>
    </source>
</reference>
<protein>
    <recommendedName>
        <fullName evidence="3">FAD-binding domain-containing protein</fullName>
    </recommendedName>
</protein>
<dbReference type="EMBL" id="CP026100">
    <property type="protein sequence ID" value="AYV45557.1"/>
    <property type="molecule type" value="Genomic_DNA"/>
</dbReference>
<dbReference type="GO" id="GO:0004497">
    <property type="term" value="F:monooxygenase activity"/>
    <property type="evidence" value="ECO:0007669"/>
    <property type="project" value="UniProtKB-KW"/>
</dbReference>
<accession>A0A2N5CR08</accession>
<dbReference type="Proteomes" id="UP000234483">
    <property type="component" value="Unassembled WGS sequence"/>
</dbReference>
<dbReference type="SUPFAM" id="SSF51905">
    <property type="entry name" value="FAD/NAD(P)-binding domain"/>
    <property type="match status" value="1"/>
</dbReference>
<evidence type="ECO:0000256" key="1">
    <source>
        <dbReference type="ARBA" id="ARBA00023002"/>
    </source>
</evidence>
<evidence type="ECO:0000259" key="3">
    <source>
        <dbReference type="Pfam" id="PF01494"/>
    </source>
</evidence>
<dbReference type="PRINTS" id="PR00420">
    <property type="entry name" value="RNGMNOXGNASE"/>
</dbReference>
<reference evidence="5 6" key="1">
    <citation type="submission" date="2017-12" db="EMBL/GenBank/DDBJ databases">
        <title>The genome sequence of Caulobacter flavus CGMCC1 15093.</title>
        <authorList>
            <person name="Gao J."/>
            <person name="Mao X."/>
            <person name="Sun J."/>
        </authorList>
    </citation>
    <scope>NUCLEOTIDE SEQUENCE [LARGE SCALE GENOMIC DNA]</scope>
    <source>
        <strain evidence="5 6">CGMCC1 15093</strain>
    </source>
</reference>
<organism evidence="5 6">
    <name type="scientific">Caulobacter flavus</name>
    <dbReference type="NCBI Taxonomy" id="1679497"/>
    <lineage>
        <taxon>Bacteria</taxon>
        <taxon>Pseudomonadati</taxon>
        <taxon>Pseudomonadota</taxon>
        <taxon>Alphaproteobacteria</taxon>
        <taxon>Caulobacterales</taxon>
        <taxon>Caulobacteraceae</taxon>
        <taxon>Caulobacter</taxon>
    </lineage>
</organism>